<name>A0AAW2R2D7_SESRA</name>
<evidence type="ECO:0000313" key="1">
    <source>
        <dbReference type="EMBL" id="KAL0373728.1"/>
    </source>
</evidence>
<dbReference type="InterPro" id="IPR012337">
    <property type="entry name" value="RNaseH-like_sf"/>
</dbReference>
<dbReference type="GO" id="GO:0003676">
    <property type="term" value="F:nucleic acid binding"/>
    <property type="evidence" value="ECO:0007669"/>
    <property type="project" value="InterPro"/>
</dbReference>
<dbReference type="AlphaFoldDB" id="A0AAW2R2D7"/>
<dbReference type="EMBL" id="JACGWJ010000014">
    <property type="protein sequence ID" value="KAL0373728.1"/>
    <property type="molecule type" value="Genomic_DNA"/>
</dbReference>
<proteinExistence type="predicted"/>
<dbReference type="Gene3D" id="3.30.420.10">
    <property type="entry name" value="Ribonuclease H-like superfamily/Ribonuclease H"/>
    <property type="match status" value="1"/>
</dbReference>
<sequence length="422" mass="46978">MGLDDDVYGTIRSNIIAQEPLALLNRTYALIIQEERHRTLTRTLDVRTEAVSFAVQGPKSMPSGLGRDRNTNSIGHGKGINAVANAVQTSVATGASTTFTPQDKASLVSTLIDDQWTTVLAMANLQDKGTSKEKLSGPHFEDLDWCGFENEQCDICFQAKQTCEFDKYVKVVRSDNGTKFAPLRSYFEENGIEFQTSCVDTPQQNGHMECKRRHILNVGHALHFQKGWSLVASIDNSPSVAAYDDPSIHHSPSPLDLSNSLKSGSENIASPATTSQLTLTINKIWLVLPTMGSPSCVLRRSERSRQPNTRLKDYVCLTARCVDPSFTHYPIIVLSAKHTHFLATITIETEPNQFFDAVKDPRWCDAMAKEIVALESNGMSPSKIFVRSRQAPRNWFAKLAGALKFFGFQQSYNDYSLVTYER</sequence>
<comment type="caution">
    <text evidence="1">The sequence shown here is derived from an EMBL/GenBank/DDBJ whole genome shotgun (WGS) entry which is preliminary data.</text>
</comment>
<dbReference type="InterPro" id="IPR039537">
    <property type="entry name" value="Retrotran_Ty1/copia-like"/>
</dbReference>
<gene>
    <name evidence="1" type="ORF">Sradi_3288500</name>
</gene>
<evidence type="ECO:0008006" key="2">
    <source>
        <dbReference type="Google" id="ProtNLM"/>
    </source>
</evidence>
<reference evidence="1" key="1">
    <citation type="submission" date="2020-06" db="EMBL/GenBank/DDBJ databases">
        <authorList>
            <person name="Li T."/>
            <person name="Hu X."/>
            <person name="Zhang T."/>
            <person name="Song X."/>
            <person name="Zhang H."/>
            <person name="Dai N."/>
            <person name="Sheng W."/>
            <person name="Hou X."/>
            <person name="Wei L."/>
        </authorList>
    </citation>
    <scope>NUCLEOTIDE SEQUENCE</scope>
    <source>
        <strain evidence="1">G02</strain>
        <tissue evidence="1">Leaf</tissue>
    </source>
</reference>
<dbReference type="PANTHER" id="PTHR42648">
    <property type="entry name" value="TRANSPOSASE, PUTATIVE-RELATED"/>
    <property type="match status" value="1"/>
</dbReference>
<dbReference type="InterPro" id="IPR036397">
    <property type="entry name" value="RNaseH_sf"/>
</dbReference>
<organism evidence="1">
    <name type="scientific">Sesamum radiatum</name>
    <name type="common">Black benniseed</name>
    <dbReference type="NCBI Taxonomy" id="300843"/>
    <lineage>
        <taxon>Eukaryota</taxon>
        <taxon>Viridiplantae</taxon>
        <taxon>Streptophyta</taxon>
        <taxon>Embryophyta</taxon>
        <taxon>Tracheophyta</taxon>
        <taxon>Spermatophyta</taxon>
        <taxon>Magnoliopsida</taxon>
        <taxon>eudicotyledons</taxon>
        <taxon>Gunneridae</taxon>
        <taxon>Pentapetalae</taxon>
        <taxon>asterids</taxon>
        <taxon>lamiids</taxon>
        <taxon>Lamiales</taxon>
        <taxon>Pedaliaceae</taxon>
        <taxon>Sesamum</taxon>
    </lineage>
</organism>
<dbReference type="SUPFAM" id="SSF53098">
    <property type="entry name" value="Ribonuclease H-like"/>
    <property type="match status" value="1"/>
</dbReference>
<accession>A0AAW2R2D7</accession>
<protein>
    <recommendedName>
        <fullName evidence="2">Integrase catalytic domain-containing protein</fullName>
    </recommendedName>
</protein>
<reference evidence="1" key="2">
    <citation type="journal article" date="2024" name="Plant">
        <title>Genomic evolution and insights into agronomic trait innovations of Sesamum species.</title>
        <authorList>
            <person name="Miao H."/>
            <person name="Wang L."/>
            <person name="Qu L."/>
            <person name="Liu H."/>
            <person name="Sun Y."/>
            <person name="Le M."/>
            <person name="Wang Q."/>
            <person name="Wei S."/>
            <person name="Zheng Y."/>
            <person name="Lin W."/>
            <person name="Duan Y."/>
            <person name="Cao H."/>
            <person name="Xiong S."/>
            <person name="Wang X."/>
            <person name="Wei L."/>
            <person name="Li C."/>
            <person name="Ma Q."/>
            <person name="Ju M."/>
            <person name="Zhao R."/>
            <person name="Li G."/>
            <person name="Mu C."/>
            <person name="Tian Q."/>
            <person name="Mei H."/>
            <person name="Zhang T."/>
            <person name="Gao T."/>
            <person name="Zhang H."/>
        </authorList>
    </citation>
    <scope>NUCLEOTIDE SEQUENCE</scope>
    <source>
        <strain evidence="1">G02</strain>
    </source>
</reference>
<dbReference type="PANTHER" id="PTHR42648:SF31">
    <property type="entry name" value="RNA-DIRECTED DNA POLYMERASE"/>
    <property type="match status" value="1"/>
</dbReference>